<dbReference type="InterPro" id="IPR001223">
    <property type="entry name" value="Glyco_hydro18_cat"/>
</dbReference>
<evidence type="ECO:0000256" key="14">
    <source>
        <dbReference type="SAM" id="SignalP"/>
    </source>
</evidence>
<evidence type="ECO:0000256" key="1">
    <source>
        <dbReference type="ARBA" id="ARBA00000822"/>
    </source>
</evidence>
<keyword evidence="4 11" id="KW-0147">Chitin-binding</keyword>
<dbReference type="PANTHER" id="PTHR11177:SF397">
    <property type="entry name" value="CHITINASE"/>
    <property type="match status" value="1"/>
</dbReference>
<evidence type="ECO:0000256" key="5">
    <source>
        <dbReference type="ARBA" id="ARBA00022801"/>
    </source>
</evidence>
<dbReference type="Proteomes" id="UP001610444">
    <property type="component" value="Unassembled WGS sequence"/>
</dbReference>
<comment type="similarity">
    <text evidence="2">Belongs to the glycosyl hydrolase 18 family. Chitinase class V subfamily.</text>
</comment>
<evidence type="ECO:0000256" key="3">
    <source>
        <dbReference type="ARBA" id="ARBA00012729"/>
    </source>
</evidence>
<dbReference type="InterPro" id="IPR001579">
    <property type="entry name" value="Glyco_hydro_18_chit_AS"/>
</dbReference>
<dbReference type="GeneID" id="98161038"/>
<comment type="caution">
    <text evidence="11">Lacks conserved residue(s) required for the propagation of feature annotation.</text>
</comment>
<feature type="domain" description="GH18" evidence="16">
    <location>
        <begin position="161"/>
        <end position="523"/>
    </location>
</feature>
<dbReference type="CDD" id="cd00035">
    <property type="entry name" value="ChtBD1"/>
    <property type="match status" value="1"/>
</dbReference>
<dbReference type="InterPro" id="IPR017853">
    <property type="entry name" value="GH"/>
</dbReference>
<feature type="disulfide bond" evidence="11">
    <location>
        <begin position="97"/>
        <end position="101"/>
    </location>
</feature>
<evidence type="ECO:0000256" key="7">
    <source>
        <dbReference type="ARBA" id="ARBA00023026"/>
    </source>
</evidence>
<dbReference type="Gene3D" id="3.30.60.10">
    <property type="entry name" value="Endochitinase-like"/>
    <property type="match status" value="2"/>
</dbReference>
<feature type="region of interest" description="Disordered" evidence="13">
    <location>
        <begin position="25"/>
        <end position="50"/>
    </location>
</feature>
<dbReference type="InterPro" id="IPR029070">
    <property type="entry name" value="Chitinase_insertion_sf"/>
</dbReference>
<evidence type="ECO:0000256" key="11">
    <source>
        <dbReference type="PROSITE-ProRule" id="PRU00261"/>
    </source>
</evidence>
<evidence type="ECO:0000313" key="18">
    <source>
        <dbReference type="Proteomes" id="UP001610444"/>
    </source>
</evidence>
<dbReference type="Pfam" id="PF00704">
    <property type="entry name" value="Glyco_hydro_18"/>
    <property type="match status" value="1"/>
</dbReference>
<dbReference type="Gene3D" id="3.10.50.10">
    <property type="match status" value="1"/>
</dbReference>
<gene>
    <name evidence="17" type="ORF">BJX68DRAFT_267682</name>
</gene>
<dbReference type="PROSITE" id="PS01095">
    <property type="entry name" value="GH18_1"/>
    <property type="match status" value="1"/>
</dbReference>
<keyword evidence="18" id="KW-1185">Reference proteome</keyword>
<dbReference type="SMART" id="SM00636">
    <property type="entry name" value="Glyco_18"/>
    <property type="match status" value="1"/>
</dbReference>
<evidence type="ECO:0000256" key="6">
    <source>
        <dbReference type="ARBA" id="ARBA00023024"/>
    </source>
</evidence>
<comment type="caution">
    <text evidence="17">The sequence shown here is derived from an EMBL/GenBank/DDBJ whole genome shotgun (WGS) entry which is preliminary data.</text>
</comment>
<sequence length="1708" mass="191958">MRLGLAHLATAALLLLPSGIAASAHNGHHHHHHHHHKHHPAPSSTFDSTTASDAATHILTRRADDYTCGPDRPCKNKACCGPSNVCGYGELYCGKGCQSNCDATAECGRDAATPGTLCPLNICCSEFGFCGTTEEFCSGGCQSNCNDPERPSPGESGDVRNHVIGYYESWRAEGSACGYMRPEEIPVEYLSQVNLAFVYIDPVHLVITDMDEPLTKDIYSRVADVKRRNPNVKVWLSVGGWTFNDPGPFQSVFTQLAANTDQVEFFAVSLMGFMDRFGFDGVDLDWEYPGADDRGGRGQDVYNFPRMMDILQTYLQGPNQYSKKFGLSITVPTSYWYLRWFDLYALEPYVDEFNLMAYDLHGTWDELNPIGPYVLAHTNLTEIEMALDLFWRNHVSPSKIVLGLAFYGRTYELETPLCFRPGCEWKSPGPKGKCTGAAGILSYREIQDIIKENDIDPYYDEEAGVYYIQYGDGGANWVSFDDDISFQAKIDLANRYGLRGVLIWAIDQDNDLYGALQGVLGRSVTSVVEPSSSFGAFSLDQCYITGCDESCEEGDVMMTWVTADENGQTCQRKRKDFPTRRSFCCPAVNAPDASTCTWRGAATCRGKCLPGEVTMLFDDITGECDGSGGGAWCCPATNGEELISKCRLGDTVRPCPSDRPQELTSIVDFKGSSEYTRKYCCPKDPEFKNCAWHGEEGTCVKNGCPNGQVFMYSWHGGHHGPPEKSDGCTELGDRSSFCCDPPLSGGSPFFPVPLENLFPDADSIPADYSPTFAMVFDTHKDELAGEVPGEHPNDEPFAWVVMVGEEEDLQSFDKRDGSHLELFDCPSPAEDDFETQKIRAICLSPDSDTSNCLDIEKGGVEGTVVRLPAGCGPDRYVRAVRFEESANHTLPGHLRKRYPAGAAVYDFHYDYDFKNLRRDGGEIYFRADLSTHPGYWDTIVAAPVKRSGETWRDLDRRWLSELNPSAWLDHLKKVFGETAAEAEAEKMGLKKHYEFHRCLFEASATCAGDPAYNVSAEARMYGELDTTMDLGMTLIGTLRTFGFSEAYAAFAQHDLSVRVGAALRARALLHFDTGWHPLGPFNSFGMNLNLKGIFTINPSFDLDVRLEAQAYVSAQATVEMTLRHEGFRYFLPRALDNELPEGLGDYQLQGSPGPIFGQGDIEARVGGGLVFHFRPTIKVDVQVYFATKTVVDASIKLSTDASIRFDLAISTKCMNGLQADVEGHIGMDLDIEGALPGWKNGATNLFSYGPTSLFSDCIPFDTLLGRSLQERASLSPIPDADTATCAVSVSGVYCADPDGDRDPDPDCDLRDLPDRRYPVTRRDLSWVEEEEENIYPSHDNNNDVTPVFNILEKRKPKRLRYCDLPNTKDRWKGHEFKKSGLLLFPDNPPSTTLAARYPNVATYDAADYLDCKNFDLAKIPTPTNPYDKPSNKGRRYETEHILEGQALQQFFITYSRRWSDRTEAAKYTNPNARYFRSPKASDDSELTWCEYMKLWWDSKKPANTRVCLAYPGMTKHDDEYVLLEQRLNGQVKMNWYKRVASYHTGYIEDYFQARDWSNVARTIKMQILGWKYYSEYESNRIILAKQARRVKEKLEELEGDGPTSIQKMVSWYARSYEPQDLSVYWNLFVRSEHSRVQEEIKEWLNEWAKKAYDMNRPRPPAGQRLAAGQSVQLNPNIVEIFEIAWKEVQMLKDWDIKWDFDPDEMDTS</sequence>
<proteinExistence type="inferred from homology"/>
<keyword evidence="10" id="KW-0624">Polysaccharide degradation</keyword>
<feature type="compositionally biased region" description="Low complexity" evidence="13">
    <location>
        <begin position="41"/>
        <end position="50"/>
    </location>
</feature>
<dbReference type="EC" id="3.2.1.14" evidence="3"/>
<keyword evidence="6" id="KW-0146">Chitin degradation</keyword>
<evidence type="ECO:0000256" key="13">
    <source>
        <dbReference type="SAM" id="MobiDB-lite"/>
    </source>
</evidence>
<feature type="disulfide bond" evidence="11">
    <location>
        <begin position="118"/>
        <end position="130"/>
    </location>
</feature>
<feature type="disulfide bond" evidence="11">
    <location>
        <begin position="79"/>
        <end position="93"/>
    </location>
</feature>
<dbReference type="PROSITE" id="PS50941">
    <property type="entry name" value="CHIT_BIND_I_2"/>
    <property type="match status" value="2"/>
</dbReference>
<dbReference type="InterPro" id="IPR018371">
    <property type="entry name" value="Chitin-binding_1_CS"/>
</dbReference>
<keyword evidence="11" id="KW-1015">Disulfide bond</keyword>
<evidence type="ECO:0000259" key="15">
    <source>
        <dbReference type="PROSITE" id="PS50941"/>
    </source>
</evidence>
<reference evidence="17 18" key="1">
    <citation type="submission" date="2024-07" db="EMBL/GenBank/DDBJ databases">
        <title>Section-level genome sequencing and comparative genomics of Aspergillus sections Usti and Cavernicolus.</title>
        <authorList>
            <consortium name="Lawrence Berkeley National Laboratory"/>
            <person name="Nybo J.L."/>
            <person name="Vesth T.C."/>
            <person name="Theobald S."/>
            <person name="Frisvad J.C."/>
            <person name="Larsen T.O."/>
            <person name="Kjaerboelling I."/>
            <person name="Rothschild-Mancinelli K."/>
            <person name="Lyhne E.K."/>
            <person name="Kogle M.E."/>
            <person name="Barry K."/>
            <person name="Clum A."/>
            <person name="Na H."/>
            <person name="Ledsgaard L."/>
            <person name="Lin J."/>
            <person name="Lipzen A."/>
            <person name="Kuo A."/>
            <person name="Riley R."/>
            <person name="Mondo S."/>
            <person name="LaButti K."/>
            <person name="Haridas S."/>
            <person name="Pangalinan J."/>
            <person name="Salamov A.A."/>
            <person name="Simmons B.A."/>
            <person name="Magnuson J.K."/>
            <person name="Chen J."/>
            <person name="Drula E."/>
            <person name="Henrissat B."/>
            <person name="Wiebenga A."/>
            <person name="Lubbers R.J."/>
            <person name="Gomes A.C."/>
            <person name="Macurrencykelacurrency M.R."/>
            <person name="Stajich J."/>
            <person name="Grigoriev I.V."/>
            <person name="Mortensen U.H."/>
            <person name="De vries R.P."/>
            <person name="Baker S.E."/>
            <person name="Andersen M.R."/>
        </authorList>
    </citation>
    <scope>NUCLEOTIDE SEQUENCE [LARGE SCALE GENOMIC DNA]</scope>
    <source>
        <strain evidence="17 18">CBS 756.74</strain>
    </source>
</reference>
<dbReference type="InterPro" id="IPR011583">
    <property type="entry name" value="Chitinase_II/V-like_cat"/>
</dbReference>
<dbReference type="InterPro" id="IPR050314">
    <property type="entry name" value="Glycosyl_Hydrlase_18"/>
</dbReference>
<keyword evidence="7" id="KW-0843">Virulence</keyword>
<dbReference type="Gene3D" id="3.20.20.80">
    <property type="entry name" value="Glycosidases"/>
    <property type="match status" value="1"/>
</dbReference>
<feature type="disulfide bond" evidence="11">
    <location>
        <begin position="123"/>
        <end position="137"/>
    </location>
</feature>
<dbReference type="SMART" id="SM00270">
    <property type="entry name" value="ChtBD1"/>
    <property type="match status" value="2"/>
</dbReference>
<evidence type="ECO:0000256" key="10">
    <source>
        <dbReference type="ARBA" id="ARBA00023326"/>
    </source>
</evidence>
<accession>A0ABR4K7F8</accession>
<dbReference type="SUPFAM" id="SSF57016">
    <property type="entry name" value="Plant lectins/antimicrobial peptides"/>
    <property type="match status" value="1"/>
</dbReference>
<evidence type="ECO:0000256" key="8">
    <source>
        <dbReference type="ARBA" id="ARBA00023277"/>
    </source>
</evidence>
<feature type="disulfide bond" evidence="11">
    <location>
        <begin position="141"/>
        <end position="145"/>
    </location>
</feature>
<evidence type="ECO:0000256" key="12">
    <source>
        <dbReference type="RuleBase" id="RU000489"/>
    </source>
</evidence>
<keyword evidence="14" id="KW-0732">Signal</keyword>
<dbReference type="InterPro" id="IPR036861">
    <property type="entry name" value="Endochitinase-like_sf"/>
</dbReference>
<keyword evidence="5 12" id="KW-0378">Hydrolase</keyword>
<comment type="catalytic activity">
    <reaction evidence="1">
        <text>Random endo-hydrolysis of N-acetyl-beta-D-glucosaminide (1-&gt;4)-beta-linkages in chitin and chitodextrins.</text>
        <dbReference type="EC" id="3.2.1.14"/>
    </reaction>
</comment>
<feature type="disulfide bond" evidence="11">
    <location>
        <begin position="74"/>
        <end position="86"/>
    </location>
</feature>
<evidence type="ECO:0000256" key="2">
    <source>
        <dbReference type="ARBA" id="ARBA00008682"/>
    </source>
</evidence>
<feature type="domain" description="Chitin-binding type-1" evidence="15">
    <location>
        <begin position="104"/>
        <end position="147"/>
    </location>
</feature>
<feature type="compositionally biased region" description="Basic residues" evidence="13">
    <location>
        <begin position="26"/>
        <end position="40"/>
    </location>
</feature>
<dbReference type="PROSITE" id="PS51910">
    <property type="entry name" value="GH18_2"/>
    <property type="match status" value="1"/>
</dbReference>
<dbReference type="PROSITE" id="PS00026">
    <property type="entry name" value="CHIT_BIND_I_1"/>
    <property type="match status" value="1"/>
</dbReference>
<evidence type="ECO:0000256" key="4">
    <source>
        <dbReference type="ARBA" id="ARBA00022669"/>
    </source>
</evidence>
<evidence type="ECO:0000313" key="17">
    <source>
        <dbReference type="EMBL" id="KAL2848235.1"/>
    </source>
</evidence>
<dbReference type="RefSeq" id="XP_070898143.1">
    <property type="nucleotide sequence ID" value="XM_071045874.1"/>
</dbReference>
<dbReference type="SUPFAM" id="SSF51445">
    <property type="entry name" value="(Trans)glycosidases"/>
    <property type="match status" value="1"/>
</dbReference>
<keyword evidence="9 12" id="KW-0326">Glycosidase</keyword>
<keyword evidence="8" id="KW-0119">Carbohydrate metabolism</keyword>
<dbReference type="InterPro" id="IPR001002">
    <property type="entry name" value="Chitin-bd_1"/>
</dbReference>
<dbReference type="PANTHER" id="PTHR11177">
    <property type="entry name" value="CHITINASE"/>
    <property type="match status" value="1"/>
</dbReference>
<dbReference type="SUPFAM" id="SSF54556">
    <property type="entry name" value="Chitinase insertion domain"/>
    <property type="match status" value="1"/>
</dbReference>
<evidence type="ECO:0000259" key="16">
    <source>
        <dbReference type="PROSITE" id="PS51910"/>
    </source>
</evidence>
<feature type="chain" id="PRO_5046067701" description="chitinase" evidence="14">
    <location>
        <begin position="22"/>
        <end position="1708"/>
    </location>
</feature>
<feature type="signal peptide" evidence="14">
    <location>
        <begin position="1"/>
        <end position="21"/>
    </location>
</feature>
<dbReference type="Pfam" id="PF00187">
    <property type="entry name" value="Chitin_bind_1"/>
    <property type="match status" value="1"/>
</dbReference>
<protein>
    <recommendedName>
        <fullName evidence="3">chitinase</fullName>
        <ecNumber evidence="3">3.2.1.14</ecNumber>
    </recommendedName>
</protein>
<dbReference type="EMBL" id="JBFXLR010000026">
    <property type="protein sequence ID" value="KAL2848235.1"/>
    <property type="molecule type" value="Genomic_DNA"/>
</dbReference>
<name>A0ABR4K7F8_9EURO</name>
<evidence type="ECO:0000256" key="9">
    <source>
        <dbReference type="ARBA" id="ARBA00023295"/>
    </source>
</evidence>
<organism evidence="17 18">
    <name type="scientific">Aspergillus pseudodeflectus</name>
    <dbReference type="NCBI Taxonomy" id="176178"/>
    <lineage>
        <taxon>Eukaryota</taxon>
        <taxon>Fungi</taxon>
        <taxon>Dikarya</taxon>
        <taxon>Ascomycota</taxon>
        <taxon>Pezizomycotina</taxon>
        <taxon>Eurotiomycetes</taxon>
        <taxon>Eurotiomycetidae</taxon>
        <taxon>Eurotiales</taxon>
        <taxon>Aspergillaceae</taxon>
        <taxon>Aspergillus</taxon>
        <taxon>Aspergillus subgen. Nidulantes</taxon>
    </lineage>
</organism>
<feature type="domain" description="Chitin-binding type-1" evidence="15">
    <location>
        <begin position="65"/>
        <end position="103"/>
    </location>
</feature>